<keyword evidence="3 12" id="KW-0378">Hydrolase</keyword>
<dbReference type="GO" id="GO:0006310">
    <property type="term" value="P:DNA recombination"/>
    <property type="evidence" value="ECO:0007669"/>
    <property type="project" value="InterPro"/>
</dbReference>
<dbReference type="NCBIfam" id="TIGR00614">
    <property type="entry name" value="recQ_fam"/>
    <property type="match status" value="1"/>
</dbReference>
<keyword evidence="2" id="KW-0547">Nucleotide-binding</keyword>
<dbReference type="GO" id="GO:0043138">
    <property type="term" value="F:3'-5' DNA helicase activity"/>
    <property type="evidence" value="ECO:0007669"/>
    <property type="project" value="UniProtKB-EC"/>
</dbReference>
<dbReference type="InterPro" id="IPR027417">
    <property type="entry name" value="P-loop_NTPase"/>
</dbReference>
<dbReference type="SMART" id="SM00490">
    <property type="entry name" value="HELICc"/>
    <property type="match status" value="1"/>
</dbReference>
<evidence type="ECO:0000313" key="13">
    <source>
        <dbReference type="Proteomes" id="UP001160519"/>
    </source>
</evidence>
<dbReference type="GO" id="GO:0005737">
    <property type="term" value="C:cytoplasm"/>
    <property type="evidence" value="ECO:0007669"/>
    <property type="project" value="TreeGrafter"/>
</dbReference>
<dbReference type="InterPro" id="IPR029057">
    <property type="entry name" value="PRTase-like"/>
</dbReference>
<dbReference type="SMART" id="SM00487">
    <property type="entry name" value="DEXDc"/>
    <property type="match status" value="1"/>
</dbReference>
<keyword evidence="4 12" id="KW-0347">Helicase</keyword>
<dbReference type="GO" id="GO:0003677">
    <property type="term" value="F:DNA binding"/>
    <property type="evidence" value="ECO:0007669"/>
    <property type="project" value="UniProtKB-KW"/>
</dbReference>
<dbReference type="EMBL" id="JAQSDF010000022">
    <property type="protein sequence ID" value="MDI1231131.1"/>
    <property type="molecule type" value="Genomic_DNA"/>
</dbReference>
<comment type="similarity">
    <text evidence="1">Belongs to the helicase family. RecQ subfamily.</text>
</comment>
<comment type="caution">
    <text evidence="12">The sequence shown here is derived from an EMBL/GenBank/DDBJ whole genome shotgun (WGS) entry which is preliminary data.</text>
</comment>
<evidence type="ECO:0000256" key="3">
    <source>
        <dbReference type="ARBA" id="ARBA00022801"/>
    </source>
</evidence>
<evidence type="ECO:0000313" key="12">
    <source>
        <dbReference type="EMBL" id="MDI1231131.1"/>
    </source>
</evidence>
<dbReference type="GO" id="GO:0009378">
    <property type="term" value="F:four-way junction helicase activity"/>
    <property type="evidence" value="ECO:0007669"/>
    <property type="project" value="TreeGrafter"/>
</dbReference>
<evidence type="ECO:0000259" key="10">
    <source>
        <dbReference type="PROSITE" id="PS51192"/>
    </source>
</evidence>
<keyword evidence="13" id="KW-1185">Reference proteome</keyword>
<evidence type="ECO:0000256" key="9">
    <source>
        <dbReference type="ARBA" id="ARBA00034808"/>
    </source>
</evidence>
<dbReference type="InterPro" id="IPR002464">
    <property type="entry name" value="DNA/RNA_helicase_DEAH_CS"/>
</dbReference>
<dbReference type="Proteomes" id="UP001160519">
    <property type="component" value="Unassembled WGS sequence"/>
</dbReference>
<dbReference type="GO" id="GO:0016787">
    <property type="term" value="F:hydrolase activity"/>
    <property type="evidence" value="ECO:0007669"/>
    <property type="project" value="UniProtKB-KW"/>
</dbReference>
<evidence type="ECO:0000256" key="7">
    <source>
        <dbReference type="ARBA" id="ARBA00023235"/>
    </source>
</evidence>
<dbReference type="PROSITE" id="PS51194">
    <property type="entry name" value="HELICASE_CTER"/>
    <property type="match status" value="1"/>
</dbReference>
<evidence type="ECO:0000259" key="11">
    <source>
        <dbReference type="PROSITE" id="PS51194"/>
    </source>
</evidence>
<dbReference type="EC" id="5.6.2.4" evidence="9"/>
<dbReference type="GO" id="GO:0030894">
    <property type="term" value="C:replisome"/>
    <property type="evidence" value="ECO:0007669"/>
    <property type="project" value="TreeGrafter"/>
</dbReference>
<dbReference type="InterPro" id="IPR001650">
    <property type="entry name" value="Helicase_C-like"/>
</dbReference>
<comment type="catalytic activity">
    <reaction evidence="8">
        <text>Couples ATP hydrolysis with the unwinding of duplex DNA by translocating in the 3'-5' direction.</text>
        <dbReference type="EC" id="5.6.2.4"/>
    </reaction>
</comment>
<keyword evidence="7" id="KW-0413">Isomerase</keyword>
<organism evidence="12 13">
    <name type="scientific">Candidatus Methylobacter titanis</name>
    <dbReference type="NCBI Taxonomy" id="3053457"/>
    <lineage>
        <taxon>Bacteria</taxon>
        <taxon>Pseudomonadati</taxon>
        <taxon>Pseudomonadota</taxon>
        <taxon>Gammaproteobacteria</taxon>
        <taxon>Methylococcales</taxon>
        <taxon>Methylococcaceae</taxon>
        <taxon>Methylobacter</taxon>
    </lineage>
</organism>
<dbReference type="InterPro" id="IPR004589">
    <property type="entry name" value="DNA_helicase_ATP-dep_RecQ"/>
</dbReference>
<accession>A0AA43TKC8</accession>
<dbReference type="Pfam" id="PF00271">
    <property type="entry name" value="Helicase_C"/>
    <property type="match status" value="1"/>
</dbReference>
<dbReference type="InterPro" id="IPR011545">
    <property type="entry name" value="DEAD/DEAH_box_helicase_dom"/>
</dbReference>
<reference evidence="12" key="1">
    <citation type="submission" date="2023-01" db="EMBL/GenBank/DDBJ databases">
        <title>Biogeochemical cycle of methane in antarctic sediments.</title>
        <authorList>
            <person name="Roldan D.M."/>
            <person name="Menes R.J."/>
        </authorList>
    </citation>
    <scope>NUCLEOTIDE SEQUENCE [LARGE SCALE GENOMIC DNA]</scope>
    <source>
        <strain evidence="12">K-2018 MAG008</strain>
    </source>
</reference>
<keyword evidence="6" id="KW-0238">DNA-binding</keyword>
<evidence type="ECO:0000256" key="2">
    <source>
        <dbReference type="ARBA" id="ARBA00022741"/>
    </source>
</evidence>
<dbReference type="SUPFAM" id="SSF53271">
    <property type="entry name" value="PRTase-like"/>
    <property type="match status" value="1"/>
</dbReference>
<dbReference type="GO" id="GO:0043590">
    <property type="term" value="C:bacterial nucleoid"/>
    <property type="evidence" value="ECO:0007669"/>
    <property type="project" value="TreeGrafter"/>
</dbReference>
<dbReference type="Pfam" id="PF00270">
    <property type="entry name" value="DEAD"/>
    <property type="match status" value="1"/>
</dbReference>
<dbReference type="PROSITE" id="PS51192">
    <property type="entry name" value="HELICASE_ATP_BIND_1"/>
    <property type="match status" value="1"/>
</dbReference>
<dbReference type="GO" id="GO:0006281">
    <property type="term" value="P:DNA repair"/>
    <property type="evidence" value="ECO:0007669"/>
    <property type="project" value="TreeGrafter"/>
</dbReference>
<evidence type="ECO:0000256" key="1">
    <source>
        <dbReference type="ARBA" id="ARBA00005446"/>
    </source>
</evidence>
<protein>
    <recommendedName>
        <fullName evidence="9">DNA 3'-5' helicase</fullName>
        <ecNumber evidence="9">5.6.2.4</ecNumber>
    </recommendedName>
</protein>
<evidence type="ECO:0000256" key="4">
    <source>
        <dbReference type="ARBA" id="ARBA00022806"/>
    </source>
</evidence>
<feature type="domain" description="Helicase C-terminal" evidence="11">
    <location>
        <begin position="231"/>
        <end position="373"/>
    </location>
</feature>
<dbReference type="GO" id="GO:0005524">
    <property type="term" value="F:ATP binding"/>
    <property type="evidence" value="ECO:0007669"/>
    <property type="project" value="UniProtKB-KW"/>
</dbReference>
<name>A0AA43TKC8_9GAMM</name>
<dbReference type="InterPro" id="IPR014001">
    <property type="entry name" value="Helicase_ATP-bd"/>
</dbReference>
<dbReference type="PANTHER" id="PTHR13710:SF105">
    <property type="entry name" value="ATP-DEPENDENT DNA HELICASE Q1"/>
    <property type="match status" value="1"/>
</dbReference>
<dbReference type="SUPFAM" id="SSF52540">
    <property type="entry name" value="P-loop containing nucleoside triphosphate hydrolases"/>
    <property type="match status" value="1"/>
</dbReference>
<evidence type="ECO:0000256" key="8">
    <source>
        <dbReference type="ARBA" id="ARBA00034617"/>
    </source>
</evidence>
<dbReference type="Gene3D" id="3.40.50.300">
    <property type="entry name" value="P-loop containing nucleotide triphosphate hydrolases"/>
    <property type="match status" value="2"/>
</dbReference>
<evidence type="ECO:0000256" key="5">
    <source>
        <dbReference type="ARBA" id="ARBA00022840"/>
    </source>
</evidence>
<dbReference type="PANTHER" id="PTHR13710">
    <property type="entry name" value="DNA HELICASE RECQ FAMILY MEMBER"/>
    <property type="match status" value="1"/>
</dbReference>
<evidence type="ECO:0000256" key="6">
    <source>
        <dbReference type="ARBA" id="ARBA00023125"/>
    </source>
</evidence>
<gene>
    <name evidence="12" type="ORF">PSU93_08290</name>
</gene>
<feature type="domain" description="Helicase ATP-binding" evidence="10">
    <location>
        <begin position="29"/>
        <end position="205"/>
    </location>
</feature>
<dbReference type="PROSITE" id="PS00690">
    <property type="entry name" value="DEAH_ATP_HELICASE"/>
    <property type="match status" value="1"/>
</dbReference>
<sequence>MKQIALNYLREMTGNVNATFHIDQWESIEELVVQKDKLLVVQKTGWGKSGVYFISTKILRSQGAGLSIIISPLISLMRNQIESAKKLGLNVVTINSSLSTGEQAENERQLLAGNADAVIISPEQLANDKFVGNVLQNLLSQVGLFVVDEAHCISDWGHDFRPDYRRIVRILQYMPSNMPVLATTATANNRVVDDIKQQLGGQLKIRRGSLLREALQLQNIELPNKTERLTWLAQALLMIEGTGIIYAKTTKDCDTVAQWLQSKGFDARAYYGSVNSDERKQLEDDLIHNRLKALVATSALGMGFDKPDISFVIHYQAPGNVIEYYQQVGRAGRGIDHAIGILMFGHEDERIQSFFINNAFPSETDVNELLELLGNHDGLKKSEIEKFANLSSGNIEKILKFLSVESPSPILKDGQKYYRTAIDYQLPYERIERLSSIKVKEWNTLKEYHRYETCLMHFLANELDDDSSEDCGKCANCAPKNKLNISIGRDLVLEANEYLKHLYIKVEPRKIFGGSGDLAREAFPIYGFSYKDKNLQAEQGFALSKWRDGVWGSLVAEGKKNNHFSDDLLDPMVKMIESMPLENQPKWLTYVPSPRHHFLVKDFAHKLAAKLKIHCSDCVFVANEKPQQKMMSNSFHQSHNLDGAFDVQVDQVYGDSVFLLDDAVDSKWTFTVIAALLRQKGAGAVIPIALTSTSNNG</sequence>
<proteinExistence type="inferred from homology"/>
<keyword evidence="5" id="KW-0067">ATP-binding</keyword>
<dbReference type="AlphaFoldDB" id="A0AA43TKC8"/>